<keyword evidence="2" id="KW-1185">Reference proteome</keyword>
<evidence type="ECO:0000313" key="1">
    <source>
        <dbReference type="EMBL" id="KAF5186691.1"/>
    </source>
</evidence>
<protein>
    <submittedName>
        <fullName evidence="1">Uncharacterized protein</fullName>
    </submittedName>
</protein>
<comment type="caution">
    <text evidence="1">The sequence shown here is derived from an EMBL/GenBank/DDBJ whole genome shotgun (WGS) entry which is preliminary data.</text>
</comment>
<sequence>MSNKEIQALMALPELDKVIFVYHSMNLRRTEFNPQGLVSFMQANHLRIENVQDIVYATILVKLMSLNIIGVASSRSYTQVMATDIPDHVSSIMDEYAFQARTMMVVALHAYSLGNDFDMIPWDTWYESFTKVEGSYLDQERFELIVQLIASSRFFSEVPKLLTLDQIVSEHNVLKY</sequence>
<evidence type="ECO:0000313" key="2">
    <source>
        <dbReference type="Proteomes" id="UP000554482"/>
    </source>
</evidence>
<dbReference type="AlphaFoldDB" id="A0A7J6VPJ9"/>
<organism evidence="1 2">
    <name type="scientific">Thalictrum thalictroides</name>
    <name type="common">Rue-anemone</name>
    <name type="synonym">Anemone thalictroides</name>
    <dbReference type="NCBI Taxonomy" id="46969"/>
    <lineage>
        <taxon>Eukaryota</taxon>
        <taxon>Viridiplantae</taxon>
        <taxon>Streptophyta</taxon>
        <taxon>Embryophyta</taxon>
        <taxon>Tracheophyta</taxon>
        <taxon>Spermatophyta</taxon>
        <taxon>Magnoliopsida</taxon>
        <taxon>Ranunculales</taxon>
        <taxon>Ranunculaceae</taxon>
        <taxon>Thalictroideae</taxon>
        <taxon>Thalictrum</taxon>
    </lineage>
</organism>
<accession>A0A7J6VPJ9</accession>
<dbReference type="EMBL" id="JABWDY010028949">
    <property type="protein sequence ID" value="KAF5186691.1"/>
    <property type="molecule type" value="Genomic_DNA"/>
</dbReference>
<reference evidence="1 2" key="1">
    <citation type="submission" date="2020-06" db="EMBL/GenBank/DDBJ databases">
        <title>Transcriptomic and genomic resources for Thalictrum thalictroides and T. hernandezii: Facilitating candidate gene discovery in an emerging model plant lineage.</title>
        <authorList>
            <person name="Arias T."/>
            <person name="Riano-Pachon D.M."/>
            <person name="Di Stilio V.S."/>
        </authorList>
    </citation>
    <scope>NUCLEOTIDE SEQUENCE [LARGE SCALE GENOMIC DNA]</scope>
    <source>
        <strain evidence="2">cv. WT478/WT964</strain>
        <tissue evidence="1">Leaves</tissue>
    </source>
</reference>
<name>A0A7J6VPJ9_THATH</name>
<dbReference type="Proteomes" id="UP000554482">
    <property type="component" value="Unassembled WGS sequence"/>
</dbReference>
<proteinExistence type="predicted"/>
<gene>
    <name evidence="1" type="ORF">FRX31_023723</name>
</gene>